<name>A0A645J218_9ZZZZ</name>
<proteinExistence type="predicted"/>
<reference evidence="1" key="1">
    <citation type="submission" date="2019-08" db="EMBL/GenBank/DDBJ databases">
        <authorList>
            <person name="Kucharzyk K."/>
            <person name="Murdoch R.W."/>
            <person name="Higgins S."/>
            <person name="Loffler F."/>
        </authorList>
    </citation>
    <scope>NUCLEOTIDE SEQUENCE</scope>
</reference>
<protein>
    <recommendedName>
        <fullName evidence="2">LamG-like jellyroll fold domain-containing protein</fullName>
    </recommendedName>
</protein>
<comment type="caution">
    <text evidence="1">The sequence shown here is derived from an EMBL/GenBank/DDBJ whole genome shotgun (WGS) entry which is preliminary data.</text>
</comment>
<dbReference type="AlphaFoldDB" id="A0A645J218"/>
<evidence type="ECO:0008006" key="2">
    <source>
        <dbReference type="Google" id="ProtNLM"/>
    </source>
</evidence>
<gene>
    <name evidence="1" type="ORF">SDC9_204441</name>
</gene>
<sequence length="139" mass="15628">MPWAGQWWDKSNSSFLADRWFHFVINYDNATSIATIYVNGNAYKFETLSAYDSAVRYQNDPGSATNVNGAAKLGDLNLPLRETNNKGIIGYWAIKAFYGGTDDWQGYYTGTLDELRIYDRALSAAEVKALYDAEITVIN</sequence>
<dbReference type="Gene3D" id="2.60.120.200">
    <property type="match status" value="1"/>
</dbReference>
<dbReference type="EMBL" id="VSSQ01127455">
    <property type="protein sequence ID" value="MPN56749.1"/>
    <property type="molecule type" value="Genomic_DNA"/>
</dbReference>
<organism evidence="1">
    <name type="scientific">bioreactor metagenome</name>
    <dbReference type="NCBI Taxonomy" id="1076179"/>
    <lineage>
        <taxon>unclassified sequences</taxon>
        <taxon>metagenomes</taxon>
        <taxon>ecological metagenomes</taxon>
    </lineage>
</organism>
<accession>A0A645J218</accession>
<dbReference type="Pfam" id="PF13385">
    <property type="entry name" value="Laminin_G_3"/>
    <property type="match status" value="1"/>
</dbReference>
<dbReference type="SUPFAM" id="SSF49899">
    <property type="entry name" value="Concanavalin A-like lectins/glucanases"/>
    <property type="match status" value="1"/>
</dbReference>
<evidence type="ECO:0000313" key="1">
    <source>
        <dbReference type="EMBL" id="MPN56749.1"/>
    </source>
</evidence>
<dbReference type="InterPro" id="IPR013320">
    <property type="entry name" value="ConA-like_dom_sf"/>
</dbReference>